<dbReference type="CDD" id="cd04301">
    <property type="entry name" value="NAT_SF"/>
    <property type="match status" value="1"/>
</dbReference>
<dbReference type="GO" id="GO:0035447">
    <property type="term" value="F:mycothiol synthase activity"/>
    <property type="evidence" value="ECO:0007669"/>
    <property type="project" value="UniProtKB-UniRule"/>
</dbReference>
<keyword evidence="2" id="KW-0677">Repeat</keyword>
<organism evidence="6 7">
    <name type="scientific">Corynebacterium argentoratense DSM 44202</name>
    <dbReference type="NCBI Taxonomy" id="1348662"/>
    <lineage>
        <taxon>Bacteria</taxon>
        <taxon>Bacillati</taxon>
        <taxon>Actinomycetota</taxon>
        <taxon>Actinomycetes</taxon>
        <taxon>Mycobacteriales</taxon>
        <taxon>Corynebacteriaceae</taxon>
        <taxon>Corynebacterium</taxon>
    </lineage>
</organism>
<sequence>MMPEALSPDVFSSGDATVPVEQIHEVLRRVELTDGVASFSEQFVRELDERRGNATVYVLSTQGRVIAAAVVMEDGNTEVVLDPQFSDDAATLTEALIAPHSGGLKLWAHGDIGPVRALAQEKGLEPSRTLLVMSLPGAAAVELPSPEFPEGGYELLNLEQSVQRYGRDVIMKQWLDVNNQAFSWHPEQGGWDEQQLEQAMDTEWFNPDDVLMLWQDATLVGFHWLKRHSDHRAEVYVVGLADAARGKGLGTPLLTAGIAHMVGGDPMVETILYVEQDNKAAVKAYENLGFEVIERHVVYPYQSV</sequence>
<dbReference type="SUPFAM" id="SSF55729">
    <property type="entry name" value="Acyl-CoA N-acyltransferases (Nat)"/>
    <property type="match status" value="1"/>
</dbReference>
<dbReference type="Proteomes" id="UP000016943">
    <property type="component" value="Chromosome"/>
</dbReference>
<reference evidence="6 7" key="1">
    <citation type="journal article" date="2013" name="Genome Announc.">
        <title>Whole-Genome Sequence of the Clinical Strain Corynebacterium argentoratense DSM 44202, Isolated from a Human Throat Specimen.</title>
        <authorList>
            <person name="Bomholt C."/>
            <person name="Glaub A."/>
            <person name="Gravermann K."/>
            <person name="Albersmeier A."/>
            <person name="Brinkrolf K."/>
            <person name="Ruckert C."/>
            <person name="Tauch A."/>
        </authorList>
    </citation>
    <scope>NUCLEOTIDE SEQUENCE [LARGE SCALE GENOMIC DNA]</scope>
    <source>
        <strain evidence="6">DSM 44202</strain>
    </source>
</reference>
<dbReference type="KEGG" id="caz:CARG_08410"/>
<evidence type="ECO:0000313" key="6">
    <source>
        <dbReference type="EMBL" id="AGU15784.1"/>
    </source>
</evidence>
<dbReference type="RefSeq" id="WP_021012177.1">
    <property type="nucleotide sequence ID" value="NC_022198.1"/>
</dbReference>
<keyword evidence="1" id="KW-0808">Transferase</keyword>
<dbReference type="AlphaFoldDB" id="U3GWU1"/>
<evidence type="ECO:0000313" key="7">
    <source>
        <dbReference type="Proteomes" id="UP000016943"/>
    </source>
</evidence>
<evidence type="ECO:0000256" key="3">
    <source>
        <dbReference type="ARBA" id="ARBA00023315"/>
    </source>
</evidence>
<dbReference type="InterPro" id="IPR017813">
    <property type="entry name" value="Mycothiol_AcTrfase"/>
</dbReference>
<dbReference type="NCBIfam" id="TIGR03448">
    <property type="entry name" value="mycothiol_MshD"/>
    <property type="match status" value="1"/>
</dbReference>
<dbReference type="EMBL" id="CP006365">
    <property type="protein sequence ID" value="AGU15784.1"/>
    <property type="molecule type" value="Genomic_DNA"/>
</dbReference>
<gene>
    <name evidence="6" type="ORF">CARG_08410</name>
</gene>
<dbReference type="eggNOG" id="COG0456">
    <property type="taxonomic scope" value="Bacteria"/>
</dbReference>
<dbReference type="STRING" id="1348662.CARG_08410"/>
<feature type="domain" description="N-acetyltransferase" evidence="5">
    <location>
        <begin position="161"/>
        <end position="304"/>
    </location>
</feature>
<dbReference type="GeneID" id="78250423"/>
<dbReference type="InterPro" id="IPR000182">
    <property type="entry name" value="GNAT_dom"/>
</dbReference>
<evidence type="ECO:0000259" key="5">
    <source>
        <dbReference type="PROSITE" id="PS51186"/>
    </source>
</evidence>
<proteinExistence type="predicted"/>
<dbReference type="OrthoDB" id="3208058at2"/>
<evidence type="ECO:0000256" key="2">
    <source>
        <dbReference type="ARBA" id="ARBA00022737"/>
    </source>
</evidence>
<keyword evidence="7" id="KW-1185">Reference proteome</keyword>
<dbReference type="InterPro" id="IPR016181">
    <property type="entry name" value="Acyl_CoA_acyltransferase"/>
</dbReference>
<name>U3GWU1_9CORY</name>
<evidence type="ECO:0000256" key="4">
    <source>
        <dbReference type="NCBIfam" id="TIGR03448"/>
    </source>
</evidence>
<evidence type="ECO:0000256" key="1">
    <source>
        <dbReference type="ARBA" id="ARBA00022679"/>
    </source>
</evidence>
<keyword evidence="3" id="KW-0012">Acyltransferase</keyword>
<dbReference type="PATRIC" id="fig|1348662.3.peg.1658"/>
<accession>U3GWU1</accession>
<dbReference type="EC" id="2.3.1.189" evidence="4"/>
<dbReference type="Gene3D" id="3.40.630.30">
    <property type="match status" value="1"/>
</dbReference>
<dbReference type="Pfam" id="PF00583">
    <property type="entry name" value="Acetyltransf_1"/>
    <property type="match status" value="1"/>
</dbReference>
<protein>
    <recommendedName>
        <fullName evidence="4">Mycothiol synthase</fullName>
        <ecNumber evidence="4">2.3.1.189</ecNumber>
    </recommendedName>
</protein>
<dbReference type="HOGENOM" id="CLU_068014_0_0_11"/>
<dbReference type="PROSITE" id="PS51186">
    <property type="entry name" value="GNAT"/>
    <property type="match status" value="1"/>
</dbReference>
<dbReference type="GO" id="GO:0010125">
    <property type="term" value="P:mycothiol biosynthetic process"/>
    <property type="evidence" value="ECO:0007669"/>
    <property type="project" value="UniProtKB-UniRule"/>
</dbReference>